<name>A0A9D1LFS7_9BURK</name>
<dbReference type="PROSITE" id="PS50005">
    <property type="entry name" value="TPR"/>
    <property type="match status" value="1"/>
</dbReference>
<feature type="repeat" description="TPR" evidence="1">
    <location>
        <begin position="493"/>
        <end position="526"/>
    </location>
</feature>
<reference evidence="3" key="2">
    <citation type="journal article" date="2021" name="PeerJ">
        <title>Extensive microbial diversity within the chicken gut microbiome revealed by metagenomics and culture.</title>
        <authorList>
            <person name="Gilroy R."/>
            <person name="Ravi A."/>
            <person name="Getino M."/>
            <person name="Pursley I."/>
            <person name="Horton D.L."/>
            <person name="Alikhan N.F."/>
            <person name="Baker D."/>
            <person name="Gharbi K."/>
            <person name="Hall N."/>
            <person name="Watson M."/>
            <person name="Adriaenssens E.M."/>
            <person name="Foster-Nyarko E."/>
            <person name="Jarju S."/>
            <person name="Secka A."/>
            <person name="Antonio M."/>
            <person name="Oren A."/>
            <person name="Chaudhuri R.R."/>
            <person name="La Ragione R."/>
            <person name="Hildebrand F."/>
            <person name="Pallen M.J."/>
        </authorList>
    </citation>
    <scope>NUCLEOTIDE SEQUENCE</scope>
    <source>
        <strain evidence="3">7463</strain>
    </source>
</reference>
<accession>A0A9D1LFS7</accession>
<dbReference type="InterPro" id="IPR011990">
    <property type="entry name" value="TPR-like_helical_dom_sf"/>
</dbReference>
<keyword evidence="1" id="KW-0802">TPR repeat</keyword>
<organism evidence="3 4">
    <name type="scientific">Candidatus Aphodousia faecigallinarum</name>
    <dbReference type="NCBI Taxonomy" id="2840677"/>
    <lineage>
        <taxon>Bacteria</taxon>
        <taxon>Pseudomonadati</taxon>
        <taxon>Pseudomonadota</taxon>
        <taxon>Betaproteobacteria</taxon>
        <taxon>Burkholderiales</taxon>
        <taxon>Sutterellaceae</taxon>
        <taxon>Sutterellaceae incertae sedis</taxon>
        <taxon>Candidatus Aphodousia</taxon>
    </lineage>
</organism>
<dbReference type="InterPro" id="IPR019734">
    <property type="entry name" value="TPR_rpt"/>
</dbReference>
<dbReference type="EMBL" id="DVMY01000103">
    <property type="protein sequence ID" value="HIU37930.1"/>
    <property type="molecule type" value="Genomic_DNA"/>
</dbReference>
<dbReference type="SUPFAM" id="SSF48452">
    <property type="entry name" value="TPR-like"/>
    <property type="match status" value="2"/>
</dbReference>
<dbReference type="Pfam" id="PF14559">
    <property type="entry name" value="TPR_19"/>
    <property type="match status" value="2"/>
</dbReference>
<dbReference type="SMART" id="SM00028">
    <property type="entry name" value="TPR"/>
    <property type="match status" value="6"/>
</dbReference>
<evidence type="ECO:0000313" key="4">
    <source>
        <dbReference type="Proteomes" id="UP000824083"/>
    </source>
</evidence>
<evidence type="ECO:0000256" key="1">
    <source>
        <dbReference type="PROSITE-ProRule" id="PRU00339"/>
    </source>
</evidence>
<reference evidence="3" key="1">
    <citation type="submission" date="2020-10" db="EMBL/GenBank/DDBJ databases">
        <authorList>
            <person name="Gilroy R."/>
        </authorList>
    </citation>
    <scope>NUCLEOTIDE SEQUENCE</scope>
    <source>
        <strain evidence="3">7463</strain>
    </source>
</reference>
<feature type="signal peptide" evidence="2">
    <location>
        <begin position="1"/>
        <end position="25"/>
    </location>
</feature>
<gene>
    <name evidence="3" type="ORF">IAC56_06635</name>
</gene>
<dbReference type="Proteomes" id="UP000824083">
    <property type="component" value="Unassembled WGS sequence"/>
</dbReference>
<dbReference type="PANTHER" id="PTHR12558">
    <property type="entry name" value="CELL DIVISION CYCLE 16,23,27"/>
    <property type="match status" value="1"/>
</dbReference>
<sequence length="573" mass="65022">MPFNLSCVKKTICACSALFCLTSPAVGKESLPNVELTGGLLFQIIASEFALQRHDPSTAFRTYLQIARNTKDPRLAKRAFEIADNSHAFEEAAEAAKLWEQLSPQSDEAQLANCLTLIRRGDLSEKQQSKAKEILKDTSPLEKRLKQFQAIVIQAELSGAQPQQILNFIRPLASLCKDQKEAALTLAKLYQRTGNADLAAQYAKTAWQQLPDNTVALLEYAEVLITSKPKEAIKILKSFVQKHPKDYDAQLGLAKAYARTQNKNGVQKQIQILDPFAEKLPNLAFTLASVCDSVGMIDETKRYLMTFERLAKGNPALSDKLSSTYLSLGLIDYKQKHHSAAIEWFKQVDSKSDFFPQSRLFIAQCYAADKRYNDALEVLEKTKVNDKLEKEFLHKKAQILYEAGRIPEAYKAMQKALLADKTNATLLFQCAMIANELKRIDDAEQYLQDAINLYPREANFYNTLGYLWVDNNIKLKQARPLIEKALEIEPENPAFLDSMGWLYFREGNYEQAQHYLKKALSQLNDKEVLLHLVEVYQAQGLTEKAMEILRPMLKENADDPVINALMDRLHLRF</sequence>
<keyword evidence="2" id="KW-0732">Signal</keyword>
<feature type="chain" id="PRO_5039278956" evidence="2">
    <location>
        <begin position="26"/>
        <end position="573"/>
    </location>
</feature>
<comment type="caution">
    <text evidence="3">The sequence shown here is derived from an EMBL/GenBank/DDBJ whole genome shotgun (WGS) entry which is preliminary data.</text>
</comment>
<dbReference type="AlphaFoldDB" id="A0A9D1LFS7"/>
<dbReference type="Gene3D" id="1.25.40.10">
    <property type="entry name" value="Tetratricopeptide repeat domain"/>
    <property type="match status" value="2"/>
</dbReference>
<protein>
    <submittedName>
        <fullName evidence="3">Tetratricopeptide repeat protein</fullName>
    </submittedName>
</protein>
<evidence type="ECO:0000313" key="3">
    <source>
        <dbReference type="EMBL" id="HIU37930.1"/>
    </source>
</evidence>
<dbReference type="PANTHER" id="PTHR12558:SF13">
    <property type="entry name" value="CELL DIVISION CYCLE PROTEIN 27 HOMOLOG"/>
    <property type="match status" value="1"/>
</dbReference>
<proteinExistence type="predicted"/>
<evidence type="ECO:0000256" key="2">
    <source>
        <dbReference type="SAM" id="SignalP"/>
    </source>
</evidence>